<evidence type="ECO:0008006" key="4">
    <source>
        <dbReference type="Google" id="ProtNLM"/>
    </source>
</evidence>
<dbReference type="OrthoDB" id="5210591at2759"/>
<dbReference type="EMBL" id="QGMK01000057">
    <property type="protein sequence ID" value="TVY84762.1"/>
    <property type="molecule type" value="Genomic_DNA"/>
</dbReference>
<evidence type="ECO:0000256" key="1">
    <source>
        <dbReference type="SAM" id="MobiDB-lite"/>
    </source>
</evidence>
<gene>
    <name evidence="2" type="ORF">LSUE1_G000575</name>
</gene>
<dbReference type="Proteomes" id="UP000469558">
    <property type="component" value="Unassembled WGS sequence"/>
</dbReference>
<evidence type="ECO:0000313" key="3">
    <source>
        <dbReference type="Proteomes" id="UP000469558"/>
    </source>
</evidence>
<feature type="region of interest" description="Disordered" evidence="1">
    <location>
        <begin position="401"/>
        <end position="421"/>
    </location>
</feature>
<comment type="caution">
    <text evidence="2">The sequence shown here is derived from an EMBL/GenBank/DDBJ whole genome shotgun (WGS) entry which is preliminary data.</text>
</comment>
<evidence type="ECO:0000313" key="2">
    <source>
        <dbReference type="EMBL" id="TVY84762.1"/>
    </source>
</evidence>
<organism evidence="2 3">
    <name type="scientific">Lachnellula suecica</name>
    <dbReference type="NCBI Taxonomy" id="602035"/>
    <lineage>
        <taxon>Eukaryota</taxon>
        <taxon>Fungi</taxon>
        <taxon>Dikarya</taxon>
        <taxon>Ascomycota</taxon>
        <taxon>Pezizomycotina</taxon>
        <taxon>Leotiomycetes</taxon>
        <taxon>Helotiales</taxon>
        <taxon>Lachnaceae</taxon>
        <taxon>Lachnellula</taxon>
    </lineage>
</organism>
<accession>A0A8T9CHX8</accession>
<dbReference type="AlphaFoldDB" id="A0A8T9CHX8"/>
<feature type="compositionally biased region" description="Basic and acidic residues" evidence="1">
    <location>
        <begin position="409"/>
        <end position="421"/>
    </location>
</feature>
<name>A0A8T9CHX8_9HELO</name>
<sequence length="421" mass="46628">MSSSRTAVPSRPNLTSLMYSLPVRRLKEILTRVVPDATLGPVDELPSTQLPRLYSLSMSDDRKLLLSFAPSLAVRLLRQEATLLTSEATLVYFIAGSERRTAEMEGSPHSDIEVPSAISLSKLVPKLLKHSSNNREMAYPYSIFESTAGAPLSTLSIYLSLPERRLIDKQVGSMARALASLTSPTGSFGTVSQVMDDPFKIPLPSAVPAVGLPTWSQAFNTLLENILRDGEDMTVLLPYETVRAHYQRVSWHLDAVSLPRLVILDVGSETNLMVDRGMDENASSSSVGPVKITGLRSWSQGVFGDPLMSDAFEDPKEGFLEGWREGGEEDIIEDEANTEIRLLLYRCYRAVVSIVTEYYRPQPDSSRRELEGRRKLTSVLAELEKVDVAVIDALKRVRSLSDEAPDGNENSKRQKLDKENA</sequence>
<keyword evidence="3" id="KW-1185">Reference proteome</keyword>
<reference evidence="2 3" key="1">
    <citation type="submission" date="2018-05" db="EMBL/GenBank/DDBJ databases">
        <title>Genome sequencing and assembly of the regulated plant pathogen Lachnellula willkommii and related sister species for the development of diagnostic species identification markers.</title>
        <authorList>
            <person name="Giroux E."/>
            <person name="Bilodeau G."/>
        </authorList>
    </citation>
    <scope>NUCLEOTIDE SEQUENCE [LARGE SCALE GENOMIC DNA]</scope>
    <source>
        <strain evidence="2 3">CBS 268.59</strain>
    </source>
</reference>
<proteinExistence type="predicted"/>
<protein>
    <recommendedName>
        <fullName evidence="4">Aminoglycoside phosphotransferase domain-containing protein</fullName>
    </recommendedName>
</protein>